<dbReference type="Pfam" id="PF14223">
    <property type="entry name" value="Retrotran_gag_2"/>
    <property type="match status" value="1"/>
</dbReference>
<gene>
    <name evidence="2" type="primary">LOC127149133</name>
</gene>
<proteinExistence type="predicted"/>
<evidence type="ECO:0000313" key="2">
    <source>
        <dbReference type="RefSeq" id="XP_050940338.1"/>
    </source>
</evidence>
<evidence type="ECO:0000313" key="1">
    <source>
        <dbReference type="Proteomes" id="UP001652600"/>
    </source>
</evidence>
<sequence length="160" mass="18531">MNSSIVQLLASEKLNDDNYAAWKSNLNTILVVDDLRFFLTEECPQTPASNTNRARLEAYDRWIKANEKARVYILASMSDVLAKKHESLATPKEIMDSLKGMFGQPEWFLRHEAIKYIYTKRMKEGTFVREHVPDMMMHFNIAEINRGAIDEANQVSFILE</sequence>
<feature type="non-terminal residue" evidence="2">
    <location>
        <position position="160"/>
    </location>
</feature>
<keyword evidence="1" id="KW-1185">Reference proteome</keyword>
<dbReference type="RefSeq" id="XP_050940338.1">
    <property type="nucleotide sequence ID" value="XM_051084381.1"/>
</dbReference>
<accession>A0ABM3KRB5</accession>
<reference evidence="2" key="1">
    <citation type="submission" date="2025-08" db="UniProtKB">
        <authorList>
            <consortium name="RefSeq"/>
        </authorList>
    </citation>
    <scope>IDENTIFICATION</scope>
    <source>
        <tissue evidence="2">Stem</tissue>
    </source>
</reference>
<dbReference type="GeneID" id="127149133"/>
<dbReference type="Proteomes" id="UP001652600">
    <property type="component" value="Chromosome 4"/>
</dbReference>
<name>A0ABM3KRB5_CUCME</name>
<organism evidence="1 2">
    <name type="scientific">Cucumis melo</name>
    <name type="common">Muskmelon</name>
    <dbReference type="NCBI Taxonomy" id="3656"/>
    <lineage>
        <taxon>Eukaryota</taxon>
        <taxon>Viridiplantae</taxon>
        <taxon>Streptophyta</taxon>
        <taxon>Embryophyta</taxon>
        <taxon>Tracheophyta</taxon>
        <taxon>Spermatophyta</taxon>
        <taxon>Magnoliopsida</taxon>
        <taxon>eudicotyledons</taxon>
        <taxon>Gunneridae</taxon>
        <taxon>Pentapetalae</taxon>
        <taxon>rosids</taxon>
        <taxon>fabids</taxon>
        <taxon>Cucurbitales</taxon>
        <taxon>Cucurbitaceae</taxon>
        <taxon>Benincaseae</taxon>
        <taxon>Cucumis</taxon>
    </lineage>
</organism>
<protein>
    <submittedName>
        <fullName evidence="2">Uncharacterized protein LOC127149133</fullName>
    </submittedName>
</protein>